<sequence length="136" mass="15624">LAISFFEGRKAYWDYQVRKMCEKDGGMKLYQRVPLPKRYLDAGGVIRIPSSNKADSNDLFSYSVETQKIKEGDLAVYRYHITVMRRSDSVLLGESVIYGRSGGDFPTFAYPSRFVCPENEGESQLINEIFMRNTIQ</sequence>
<gene>
    <name evidence="1" type="ORF">V6E02_06240</name>
</gene>
<reference evidence="1 2" key="1">
    <citation type="submission" date="2024-02" db="EMBL/GenBank/DDBJ databases">
        <title>New thermophilic sulfur-oxidizing bacteria from a hot springs of the Uzon caldera (Kamchatka, Russia).</title>
        <authorList>
            <person name="Dukat A.M."/>
            <person name="Elcheninov A.G."/>
            <person name="Frolov E.N."/>
        </authorList>
    </citation>
    <scope>NUCLEOTIDE SEQUENCE [LARGE SCALE GENOMIC DNA]</scope>
    <source>
        <strain evidence="1 2">AK1</strain>
    </source>
</reference>
<evidence type="ECO:0000313" key="1">
    <source>
        <dbReference type="EMBL" id="MEO1766810.1"/>
    </source>
</evidence>
<dbReference type="RefSeq" id="WP_347307917.1">
    <property type="nucleotide sequence ID" value="NZ_JBAJEX010000003.1"/>
</dbReference>
<protein>
    <submittedName>
        <fullName evidence="1">Uncharacterized protein</fullName>
    </submittedName>
</protein>
<accession>A0ABV0EDR7</accession>
<name>A0ABV0EDR7_9BURK</name>
<evidence type="ECO:0000313" key="2">
    <source>
        <dbReference type="Proteomes" id="UP001482231"/>
    </source>
</evidence>
<dbReference type="EMBL" id="JBAJEX010000003">
    <property type="protein sequence ID" value="MEO1766810.1"/>
    <property type="molecule type" value="Genomic_DNA"/>
</dbReference>
<proteinExistence type="predicted"/>
<feature type="non-terminal residue" evidence="1">
    <location>
        <position position="1"/>
    </location>
</feature>
<keyword evidence="2" id="KW-1185">Reference proteome</keyword>
<organism evidence="1 2">
    <name type="scientific">Thiobacter aerophilum</name>
    <dbReference type="NCBI Taxonomy" id="3121275"/>
    <lineage>
        <taxon>Bacteria</taxon>
        <taxon>Pseudomonadati</taxon>
        <taxon>Pseudomonadota</taxon>
        <taxon>Betaproteobacteria</taxon>
        <taxon>Burkholderiales</taxon>
        <taxon>Thiobacteraceae</taxon>
        <taxon>Thiobacter</taxon>
    </lineage>
</organism>
<dbReference type="Proteomes" id="UP001482231">
    <property type="component" value="Unassembled WGS sequence"/>
</dbReference>
<comment type="caution">
    <text evidence="1">The sequence shown here is derived from an EMBL/GenBank/DDBJ whole genome shotgun (WGS) entry which is preliminary data.</text>
</comment>